<name>A0A1I6E4K8_9RHOB</name>
<gene>
    <name evidence="2" type="ORF">SAMN04515673_10769</name>
</gene>
<dbReference type="PANTHER" id="PTHR30535:SF34">
    <property type="entry name" value="MOLYBDATE-BINDING PROTEIN MOLA"/>
    <property type="match status" value="1"/>
</dbReference>
<dbReference type="STRING" id="871652.SAMN04515673_10769"/>
<dbReference type="Pfam" id="PF01497">
    <property type="entry name" value="Peripla_BP_2"/>
    <property type="match status" value="1"/>
</dbReference>
<proteinExistence type="predicted"/>
<dbReference type="RefSeq" id="WP_092080859.1">
    <property type="nucleotide sequence ID" value="NZ_FOYI01000007.1"/>
</dbReference>
<feature type="domain" description="Fe/B12 periplasmic-binding" evidence="1">
    <location>
        <begin position="48"/>
        <end position="340"/>
    </location>
</feature>
<dbReference type="Gene3D" id="3.40.50.1980">
    <property type="entry name" value="Nitrogenase molybdenum iron protein domain"/>
    <property type="match status" value="2"/>
</dbReference>
<evidence type="ECO:0000313" key="2">
    <source>
        <dbReference type="EMBL" id="SFR12482.1"/>
    </source>
</evidence>
<evidence type="ECO:0000259" key="1">
    <source>
        <dbReference type="PROSITE" id="PS50983"/>
    </source>
</evidence>
<dbReference type="PANTHER" id="PTHR30535">
    <property type="entry name" value="VITAMIN B12-BINDING PROTEIN"/>
    <property type="match status" value="1"/>
</dbReference>
<sequence>MTTPHRFGIGLRALALTLALLGWALPAAAELRITDVTEREVRLPEAAQAVILGDARHIMVLGMLLDDPVARVVGWRQDKGLDPARRAAFAARFPALEEIAPVGAGNRELSVEATIAQAPDLVILSLTDARNPTMEVQLLQLEAAGIPVVFVDFFSHPIENTTRSLEILGQALGAEDRAADLIAFYTERLDTVRGRLAEAQPDAPRVFVQVHAAPGTCCATVGGGVFHDFIEAAGGHNLGQDAVPGIMGNVGLENVIAADPDVFLATGGAHMRERGGLVLGAGVAQDEARAGLEALLSGAGIADLRAVELGQAHAFWHLFNDSPMHIALIEYLAQTFHPELFADLDPQATVAEMQARFSPIDVDGTWWLAAE</sequence>
<dbReference type="EMBL" id="FOYI01000007">
    <property type="protein sequence ID" value="SFR12482.1"/>
    <property type="molecule type" value="Genomic_DNA"/>
</dbReference>
<keyword evidence="3" id="KW-1185">Reference proteome</keyword>
<organism evidence="2 3">
    <name type="scientific">Poseidonocella sedimentorum</name>
    <dbReference type="NCBI Taxonomy" id="871652"/>
    <lineage>
        <taxon>Bacteria</taxon>
        <taxon>Pseudomonadati</taxon>
        <taxon>Pseudomonadota</taxon>
        <taxon>Alphaproteobacteria</taxon>
        <taxon>Rhodobacterales</taxon>
        <taxon>Roseobacteraceae</taxon>
        <taxon>Poseidonocella</taxon>
    </lineage>
</organism>
<dbReference type="InterPro" id="IPR002491">
    <property type="entry name" value="ABC_transptr_periplasmic_BD"/>
</dbReference>
<dbReference type="AlphaFoldDB" id="A0A1I6E4K8"/>
<accession>A0A1I6E4K8</accession>
<evidence type="ECO:0000313" key="3">
    <source>
        <dbReference type="Proteomes" id="UP000199302"/>
    </source>
</evidence>
<dbReference type="PROSITE" id="PS50983">
    <property type="entry name" value="FE_B12_PBP"/>
    <property type="match status" value="1"/>
</dbReference>
<reference evidence="2 3" key="1">
    <citation type="submission" date="2016-10" db="EMBL/GenBank/DDBJ databases">
        <authorList>
            <person name="de Groot N.N."/>
        </authorList>
    </citation>
    <scope>NUCLEOTIDE SEQUENCE [LARGE SCALE GENOMIC DNA]</scope>
    <source>
        <strain evidence="3">KMM 9023,NRIC 0796,JCM 17311,KCTC 23692</strain>
    </source>
</reference>
<dbReference type="Proteomes" id="UP000199302">
    <property type="component" value="Unassembled WGS sequence"/>
</dbReference>
<dbReference type="InterPro" id="IPR050902">
    <property type="entry name" value="ABC_Transporter_SBP"/>
</dbReference>
<dbReference type="SUPFAM" id="SSF53807">
    <property type="entry name" value="Helical backbone' metal receptor"/>
    <property type="match status" value="1"/>
</dbReference>
<protein>
    <submittedName>
        <fullName evidence="2">Iron complex transport system substrate-binding protein</fullName>
    </submittedName>
</protein>
<dbReference type="OrthoDB" id="9775594at2"/>